<dbReference type="Proteomes" id="UP001152803">
    <property type="component" value="Unassembled WGS sequence"/>
</dbReference>
<dbReference type="PROSITE" id="PS51842">
    <property type="entry name" value="IF_ROD_2"/>
    <property type="match status" value="1"/>
</dbReference>
<evidence type="ECO:0000256" key="3">
    <source>
        <dbReference type="RuleBase" id="RU000685"/>
    </source>
</evidence>
<dbReference type="GO" id="GO:0060053">
    <property type="term" value="C:neurofilament cytoskeleton"/>
    <property type="evidence" value="ECO:0007669"/>
    <property type="project" value="TreeGrafter"/>
</dbReference>
<reference evidence="7" key="1">
    <citation type="journal article" date="2023" name="Science">
        <title>Genome structures resolve the early diversification of teleost fishes.</title>
        <authorList>
            <person name="Parey E."/>
            <person name="Louis A."/>
            <person name="Montfort J."/>
            <person name="Bouchez O."/>
            <person name="Roques C."/>
            <person name="Iampietro C."/>
            <person name="Lluch J."/>
            <person name="Castinel A."/>
            <person name="Donnadieu C."/>
            <person name="Desvignes T."/>
            <person name="Floi Bucao C."/>
            <person name="Jouanno E."/>
            <person name="Wen M."/>
            <person name="Mejri S."/>
            <person name="Dirks R."/>
            <person name="Jansen H."/>
            <person name="Henkel C."/>
            <person name="Chen W.J."/>
            <person name="Zahm M."/>
            <person name="Cabau C."/>
            <person name="Klopp C."/>
            <person name="Thompson A.W."/>
            <person name="Robinson-Rechavi M."/>
            <person name="Braasch I."/>
            <person name="Lecointre G."/>
            <person name="Bobe J."/>
            <person name="Postlethwait J.H."/>
            <person name="Berthelot C."/>
            <person name="Roest Crollius H."/>
            <person name="Guiguen Y."/>
        </authorList>
    </citation>
    <scope>NUCLEOTIDE SEQUENCE</scope>
    <source>
        <strain evidence="7">Concon-B</strain>
    </source>
</reference>
<dbReference type="AlphaFoldDB" id="A0A9Q1DJ74"/>
<dbReference type="SUPFAM" id="SSF90257">
    <property type="entry name" value="Myosin rod fragments"/>
    <property type="match status" value="1"/>
</dbReference>
<sequence>MFQFRRTFENEKHQLQELNTRLGQYLSRVKQLEQENAFLAKEINIVRQERTVEWGNQHKAELRELRRTVNQLAFEKSKAEMEREKMWRELQVVQDMYNKETGLCRNFEVEVKGCEKQLHQTIRTNQDLEERLFQLEHEYKSLEDAQQQEIVHVRKQVYSRAMPVPARQNYRATTALTTEEIEQYAQTLSDSWTENFEMYQRKIEELEESIRADEAKFEDLQREKMQYATELKKLQSEAEKQNQLHANLEEQIMNIQDSCHMELEQYQAMMQDLEDERQALAVAIAEKLRDHQELMQVKMGLSLEVAAYRSLLEEESKDVLVWTDQHSRGTSRRIDVKAPAMKRSTVNWQDMKRHPTTSTAYNIRYMEPTSSPRTFSTSGQLKSNITSSATKTVTSRRDHRSPLARRDMLSFASASRHRVASSSPASARPGAEERAVGIQKKTTVHEMVRSKEASQNSARELARDRQAGAAHGSRVASSPKSPGVKPNIEEAVGKSVRVVSPPMMSLVSDTVKEDDNRKVQTVKVIKVEETELKAETTPSKVAASHSRGDAGSSQNLTGGTWRHDGNEPEGGVESPSGIKWDLDEADTGEEMFPEEQKVLHSISMEDIIETVVKPVGLDTKLMASPDSKVTYHVEKMEDEDGTTKTKIILQSKVEEELDMSDESALEELLGHGGKTVTLEDIKGTPTGDMIQNLLSLGFQGGGASLENKSINVEIIEEPVEDQSDEETDENPAAKPFQSSKFFQIEELENESSQLTEGRTEATKASVAAGGYRKVELATFPEGTGGSPYFTQVQEAEYFVSTPDEHASEPEEEGDFSSYGHYGAEDHWLDERYYQKEEKPKTRRGDSSPNGGEFPEHIIKEEVRVSPSVQETMLGILKQDTMDTKQQLRGTLEQLHGTVSGPLQEDLDLFMRGDGEGPESLNVRKVQQVSDNGKVTIVAELNVSQTLGDSGLLGEEADMSEEQIMAALRSGDQDFQHAFSTRGGYTVRVSDDNKDGGGYAEESVTEVSRTEKHIKLGPSEKSFTFQMDASDGN</sequence>
<dbReference type="GO" id="GO:0017166">
    <property type="term" value="F:vinculin binding"/>
    <property type="evidence" value="ECO:0007669"/>
    <property type="project" value="TreeGrafter"/>
</dbReference>
<dbReference type="GO" id="GO:0031443">
    <property type="term" value="P:fast-twitch skeletal muscle fiber contraction"/>
    <property type="evidence" value="ECO:0007669"/>
    <property type="project" value="TreeGrafter"/>
</dbReference>
<organism evidence="7 8">
    <name type="scientific">Conger conger</name>
    <name type="common">Conger eel</name>
    <name type="synonym">Muraena conger</name>
    <dbReference type="NCBI Taxonomy" id="82655"/>
    <lineage>
        <taxon>Eukaryota</taxon>
        <taxon>Metazoa</taxon>
        <taxon>Chordata</taxon>
        <taxon>Craniata</taxon>
        <taxon>Vertebrata</taxon>
        <taxon>Euteleostomi</taxon>
        <taxon>Actinopterygii</taxon>
        <taxon>Neopterygii</taxon>
        <taxon>Teleostei</taxon>
        <taxon>Anguilliformes</taxon>
        <taxon>Congridae</taxon>
        <taxon>Conger</taxon>
    </lineage>
</organism>
<dbReference type="GO" id="GO:0019215">
    <property type="term" value="F:intermediate filament binding"/>
    <property type="evidence" value="ECO:0007669"/>
    <property type="project" value="TreeGrafter"/>
</dbReference>
<evidence type="ECO:0000256" key="2">
    <source>
        <dbReference type="ARBA" id="ARBA00023054"/>
    </source>
</evidence>
<dbReference type="OrthoDB" id="9949055at2759"/>
<dbReference type="PANTHER" id="PTHR47136:SF1">
    <property type="entry name" value="SYNEMIN"/>
    <property type="match status" value="1"/>
</dbReference>
<dbReference type="GO" id="GO:0043034">
    <property type="term" value="C:costamere"/>
    <property type="evidence" value="ECO:0007669"/>
    <property type="project" value="TreeGrafter"/>
</dbReference>
<dbReference type="Gene3D" id="1.20.5.1160">
    <property type="entry name" value="Vasodilator-stimulated phosphoprotein"/>
    <property type="match status" value="1"/>
</dbReference>
<evidence type="ECO:0000256" key="5">
    <source>
        <dbReference type="SAM" id="MobiDB-lite"/>
    </source>
</evidence>
<feature type="compositionally biased region" description="Basic and acidic residues" evidence="5">
    <location>
        <begin position="829"/>
        <end position="845"/>
    </location>
</feature>
<dbReference type="SUPFAM" id="SSF64593">
    <property type="entry name" value="Intermediate filament protein, coiled coil region"/>
    <property type="match status" value="2"/>
</dbReference>
<evidence type="ECO:0000313" key="8">
    <source>
        <dbReference type="Proteomes" id="UP001152803"/>
    </source>
</evidence>
<gene>
    <name evidence="7" type="ORF">COCON_G00108400</name>
</gene>
<dbReference type="PANTHER" id="PTHR47136">
    <property type="entry name" value="SYNEMIN"/>
    <property type="match status" value="1"/>
</dbReference>
<keyword evidence="1 3" id="KW-0403">Intermediate filament</keyword>
<feature type="region of interest" description="Disordered" evidence="5">
    <location>
        <begin position="829"/>
        <end position="859"/>
    </location>
</feature>
<feature type="region of interest" description="Disordered" evidence="5">
    <location>
        <begin position="534"/>
        <end position="578"/>
    </location>
</feature>
<feature type="compositionally biased region" description="Low complexity" evidence="5">
    <location>
        <begin position="410"/>
        <end position="428"/>
    </location>
</feature>
<comment type="caution">
    <text evidence="7">The sequence shown here is derived from an EMBL/GenBank/DDBJ whole genome shotgun (WGS) entry which is preliminary data.</text>
</comment>
<protein>
    <recommendedName>
        <fullName evidence="6">IF rod domain-containing protein</fullName>
    </recommendedName>
</protein>
<feature type="region of interest" description="Disordered" evidence="5">
    <location>
        <begin position="368"/>
        <end position="487"/>
    </location>
</feature>
<dbReference type="InterPro" id="IPR039008">
    <property type="entry name" value="IF_rod_dom"/>
</dbReference>
<dbReference type="SMART" id="SM01391">
    <property type="entry name" value="Filament"/>
    <property type="match status" value="1"/>
</dbReference>
<keyword evidence="2 4" id="KW-0175">Coiled coil</keyword>
<dbReference type="GO" id="GO:0042383">
    <property type="term" value="C:sarcolemma"/>
    <property type="evidence" value="ECO:0007669"/>
    <property type="project" value="TreeGrafter"/>
</dbReference>
<dbReference type="GO" id="GO:0005882">
    <property type="term" value="C:intermediate filament"/>
    <property type="evidence" value="ECO:0007669"/>
    <property type="project" value="UniProtKB-KW"/>
</dbReference>
<dbReference type="EMBL" id="JAFJMO010000007">
    <property type="protein sequence ID" value="KAJ8271981.1"/>
    <property type="molecule type" value="Genomic_DNA"/>
</dbReference>
<feature type="domain" description="IF rod" evidence="6">
    <location>
        <begin position="11"/>
        <end position="319"/>
    </location>
</feature>
<dbReference type="InterPro" id="IPR018039">
    <property type="entry name" value="IF_conserved"/>
</dbReference>
<dbReference type="GO" id="GO:0045104">
    <property type="term" value="P:intermediate filament cytoskeleton organization"/>
    <property type="evidence" value="ECO:0007669"/>
    <property type="project" value="InterPro"/>
</dbReference>
<feature type="compositionally biased region" description="Acidic residues" evidence="5">
    <location>
        <begin position="719"/>
        <end position="729"/>
    </location>
</feature>
<comment type="similarity">
    <text evidence="3">Belongs to the intermediate filament family.</text>
</comment>
<dbReference type="GO" id="GO:0008307">
    <property type="term" value="F:structural constituent of muscle"/>
    <property type="evidence" value="ECO:0007669"/>
    <property type="project" value="InterPro"/>
</dbReference>
<feature type="coiled-coil region" evidence="4">
    <location>
        <begin position="111"/>
        <end position="145"/>
    </location>
</feature>
<dbReference type="InterPro" id="IPR030634">
    <property type="entry name" value="SYNM"/>
</dbReference>
<dbReference type="PROSITE" id="PS00226">
    <property type="entry name" value="IF_ROD_1"/>
    <property type="match status" value="1"/>
</dbReference>
<feature type="coiled-coil region" evidence="4">
    <location>
        <begin position="15"/>
        <end position="82"/>
    </location>
</feature>
<evidence type="ECO:0000256" key="4">
    <source>
        <dbReference type="SAM" id="Coils"/>
    </source>
</evidence>
<feature type="coiled-coil region" evidence="4">
    <location>
        <begin position="189"/>
        <end position="290"/>
    </location>
</feature>
<keyword evidence="8" id="KW-1185">Reference proteome</keyword>
<name>A0A9Q1DJ74_CONCO</name>
<dbReference type="GO" id="GO:0005200">
    <property type="term" value="F:structural constituent of cytoskeleton"/>
    <property type="evidence" value="ECO:0007669"/>
    <property type="project" value="InterPro"/>
</dbReference>
<feature type="compositionally biased region" description="Polar residues" evidence="5">
    <location>
        <begin position="368"/>
        <end position="393"/>
    </location>
</feature>
<dbReference type="Gene3D" id="1.20.5.170">
    <property type="match status" value="1"/>
</dbReference>
<evidence type="ECO:0000256" key="1">
    <source>
        <dbReference type="ARBA" id="ARBA00022754"/>
    </source>
</evidence>
<accession>A0A9Q1DJ74</accession>
<feature type="region of interest" description="Disordered" evidence="5">
    <location>
        <begin position="719"/>
        <end position="740"/>
    </location>
</feature>
<evidence type="ECO:0000259" key="6">
    <source>
        <dbReference type="PROSITE" id="PS51842"/>
    </source>
</evidence>
<proteinExistence type="inferred from homology"/>
<feature type="compositionally biased region" description="Basic and acidic residues" evidence="5">
    <location>
        <begin position="443"/>
        <end position="452"/>
    </location>
</feature>
<dbReference type="Pfam" id="PF00038">
    <property type="entry name" value="Filament"/>
    <property type="match status" value="1"/>
</dbReference>
<evidence type="ECO:0000313" key="7">
    <source>
        <dbReference type="EMBL" id="KAJ8271981.1"/>
    </source>
</evidence>